<protein>
    <recommendedName>
        <fullName evidence="3">Nucleotidyl transferase domain-containing protein</fullName>
    </recommendedName>
</protein>
<dbReference type="Pfam" id="PF00483">
    <property type="entry name" value="NTP_transferase"/>
    <property type="match status" value="1"/>
</dbReference>
<evidence type="ECO:0000256" key="2">
    <source>
        <dbReference type="ARBA" id="ARBA00022695"/>
    </source>
</evidence>
<accession>A0A0F9IFX7</accession>
<proteinExistence type="predicted"/>
<feature type="domain" description="Nucleotidyl transferase" evidence="3">
    <location>
        <begin position="2"/>
        <end position="52"/>
    </location>
</feature>
<dbReference type="InterPro" id="IPR050065">
    <property type="entry name" value="GlmU-like"/>
</dbReference>
<dbReference type="GO" id="GO:0016779">
    <property type="term" value="F:nucleotidyltransferase activity"/>
    <property type="evidence" value="ECO:0007669"/>
    <property type="project" value="UniProtKB-KW"/>
</dbReference>
<organism evidence="4">
    <name type="scientific">marine sediment metagenome</name>
    <dbReference type="NCBI Taxonomy" id="412755"/>
    <lineage>
        <taxon>unclassified sequences</taxon>
        <taxon>metagenomes</taxon>
        <taxon>ecological metagenomes</taxon>
    </lineage>
</organism>
<evidence type="ECO:0000256" key="1">
    <source>
        <dbReference type="ARBA" id="ARBA00022679"/>
    </source>
</evidence>
<keyword evidence="2" id="KW-0548">Nucleotidyltransferase</keyword>
<gene>
    <name evidence="4" type="ORF">LCGC14_1881940</name>
</gene>
<dbReference type="InterPro" id="IPR029044">
    <property type="entry name" value="Nucleotide-diphossugar_trans"/>
</dbReference>
<dbReference type="Gene3D" id="3.90.550.10">
    <property type="entry name" value="Spore Coat Polysaccharide Biosynthesis Protein SpsA, Chain A"/>
    <property type="match status" value="1"/>
</dbReference>
<dbReference type="PANTHER" id="PTHR43584">
    <property type="entry name" value="NUCLEOTIDYL TRANSFERASE"/>
    <property type="match status" value="1"/>
</dbReference>
<feature type="non-terminal residue" evidence="4">
    <location>
        <position position="60"/>
    </location>
</feature>
<evidence type="ECO:0000313" key="4">
    <source>
        <dbReference type="EMBL" id="KKL92710.1"/>
    </source>
</evidence>
<keyword evidence="1" id="KW-0808">Transferase</keyword>
<reference evidence="4" key="1">
    <citation type="journal article" date="2015" name="Nature">
        <title>Complex archaea that bridge the gap between prokaryotes and eukaryotes.</title>
        <authorList>
            <person name="Spang A."/>
            <person name="Saw J.H."/>
            <person name="Jorgensen S.L."/>
            <person name="Zaremba-Niedzwiedzka K."/>
            <person name="Martijn J."/>
            <person name="Lind A.E."/>
            <person name="van Eijk R."/>
            <person name="Schleper C."/>
            <person name="Guy L."/>
            <person name="Ettema T.J."/>
        </authorList>
    </citation>
    <scope>NUCLEOTIDE SEQUENCE</scope>
</reference>
<dbReference type="EMBL" id="LAZR01019392">
    <property type="protein sequence ID" value="KKL92710.1"/>
    <property type="molecule type" value="Genomic_DNA"/>
</dbReference>
<dbReference type="PANTHER" id="PTHR43584:SF8">
    <property type="entry name" value="N-ACETYLMURAMATE ALPHA-1-PHOSPHATE URIDYLYLTRANSFERASE"/>
    <property type="match status" value="1"/>
</dbReference>
<sequence>MKAIILAAGKGVRMRSLTERTPKPLLPVLGKSLLHHLVSQFPEELNELIIVVGYLEHKVR</sequence>
<evidence type="ECO:0000259" key="3">
    <source>
        <dbReference type="Pfam" id="PF00483"/>
    </source>
</evidence>
<dbReference type="SUPFAM" id="SSF53448">
    <property type="entry name" value="Nucleotide-diphospho-sugar transferases"/>
    <property type="match status" value="1"/>
</dbReference>
<name>A0A0F9IFX7_9ZZZZ</name>
<dbReference type="InterPro" id="IPR005835">
    <property type="entry name" value="NTP_transferase_dom"/>
</dbReference>
<comment type="caution">
    <text evidence="4">The sequence shown here is derived from an EMBL/GenBank/DDBJ whole genome shotgun (WGS) entry which is preliminary data.</text>
</comment>
<dbReference type="AlphaFoldDB" id="A0A0F9IFX7"/>